<dbReference type="PROSITE" id="PS01124">
    <property type="entry name" value="HTH_ARAC_FAMILY_2"/>
    <property type="match status" value="1"/>
</dbReference>
<dbReference type="SUPFAM" id="SSF46689">
    <property type="entry name" value="Homeodomain-like"/>
    <property type="match status" value="1"/>
</dbReference>
<evidence type="ECO:0000313" key="8">
    <source>
        <dbReference type="Proteomes" id="UP001065322"/>
    </source>
</evidence>
<evidence type="ECO:0000256" key="5">
    <source>
        <dbReference type="SAM" id="Phobius"/>
    </source>
</evidence>
<dbReference type="Proteomes" id="UP001065322">
    <property type="component" value="Chromosome"/>
</dbReference>
<evidence type="ECO:0000313" key="7">
    <source>
        <dbReference type="EMBL" id="UXD89019.1"/>
    </source>
</evidence>
<keyword evidence="5" id="KW-1133">Transmembrane helix</keyword>
<proteinExistence type="predicted"/>
<dbReference type="InterPro" id="IPR009057">
    <property type="entry name" value="Homeodomain-like_sf"/>
</dbReference>
<feature type="transmembrane region" description="Helical" evidence="5">
    <location>
        <begin position="62"/>
        <end position="81"/>
    </location>
</feature>
<feature type="transmembrane region" description="Helical" evidence="5">
    <location>
        <begin position="6"/>
        <end position="28"/>
    </location>
</feature>
<dbReference type="Pfam" id="PF12833">
    <property type="entry name" value="HTH_18"/>
    <property type="match status" value="1"/>
</dbReference>
<keyword evidence="8" id="KW-1185">Reference proteome</keyword>
<evidence type="ECO:0000259" key="6">
    <source>
        <dbReference type="PROSITE" id="PS01124"/>
    </source>
</evidence>
<dbReference type="InterPro" id="IPR018062">
    <property type="entry name" value="HTH_AraC-typ_CS"/>
</dbReference>
<keyword evidence="5" id="KW-0812">Transmembrane</keyword>
<feature type="transmembrane region" description="Helical" evidence="5">
    <location>
        <begin position="185"/>
        <end position="202"/>
    </location>
</feature>
<keyword evidence="2" id="KW-0238">DNA-binding</keyword>
<dbReference type="InterPro" id="IPR020449">
    <property type="entry name" value="Tscrpt_reg_AraC-type_HTH"/>
</dbReference>
<accession>A0ABY6AGR8</accession>
<evidence type="ECO:0000256" key="4">
    <source>
        <dbReference type="SAM" id="MobiDB-lite"/>
    </source>
</evidence>
<dbReference type="PROSITE" id="PS00041">
    <property type="entry name" value="HTH_ARAC_FAMILY_1"/>
    <property type="match status" value="1"/>
</dbReference>
<evidence type="ECO:0000256" key="2">
    <source>
        <dbReference type="ARBA" id="ARBA00023125"/>
    </source>
</evidence>
<dbReference type="Gene3D" id="1.10.10.60">
    <property type="entry name" value="Homeodomain-like"/>
    <property type="match status" value="1"/>
</dbReference>
<dbReference type="PANTHER" id="PTHR43280:SF29">
    <property type="entry name" value="ARAC-FAMILY TRANSCRIPTIONAL REGULATOR"/>
    <property type="match status" value="1"/>
</dbReference>
<feature type="transmembrane region" description="Helical" evidence="5">
    <location>
        <begin position="208"/>
        <end position="228"/>
    </location>
</feature>
<keyword evidence="1" id="KW-0805">Transcription regulation</keyword>
<dbReference type="InterPro" id="IPR018060">
    <property type="entry name" value="HTH_AraC"/>
</dbReference>
<evidence type="ECO:0000256" key="3">
    <source>
        <dbReference type="ARBA" id="ARBA00023163"/>
    </source>
</evidence>
<dbReference type="SMART" id="SM00342">
    <property type="entry name" value="HTH_ARAC"/>
    <property type="match status" value="1"/>
</dbReference>
<feature type="transmembrane region" description="Helical" evidence="5">
    <location>
        <begin position="35"/>
        <end position="56"/>
    </location>
</feature>
<evidence type="ECO:0000256" key="1">
    <source>
        <dbReference type="ARBA" id="ARBA00023015"/>
    </source>
</evidence>
<feature type="transmembrane region" description="Helical" evidence="5">
    <location>
        <begin position="102"/>
        <end position="122"/>
    </location>
</feature>
<keyword evidence="5" id="KW-0472">Membrane</keyword>
<name>A0ABY6AGR8_9GAMM</name>
<protein>
    <submittedName>
        <fullName evidence="7">Helix-turn-helix transcriptional regulator</fullName>
    </submittedName>
</protein>
<feature type="domain" description="HTH araC/xylS-type" evidence="6">
    <location>
        <begin position="279"/>
        <end position="383"/>
    </location>
</feature>
<feature type="region of interest" description="Disordered" evidence="4">
    <location>
        <begin position="237"/>
        <end position="271"/>
    </location>
</feature>
<sequence>MNYEAGAAALIGLCLSSVLLLATLSWMVNHAHTRLTIAWLLGLATLVMLQSLEFLYHATDMFLRWPFFLKLVDPLVVLLPLTLYGYQRALQGDNIFHPRRQMLLHLSPAFIVALMDISYWSLPAAERIDWMLKVRIDESLWQPLAPYGNDYLAIIAGLSLLYWWRQRTLGYQGRKARLGSWINKLQTVQLIIALSLLGRILLSTGFGWNLSVAFALAPTSAYLLYLMLSHVQLPQSHPPRQPLATSPKPDNSAPGSADPDSSNVTPADTSAATANNAQQELFAELQQALANGAFRDNELSLGKLAAMRGMTSHQASAAINQCSGSNFYDWLNRYRIEAAQQALRDSDTPVSRICFDVGFNSKSTFNTAFRRFSGCTPTEFRRNHHA</sequence>
<dbReference type="PRINTS" id="PR00032">
    <property type="entry name" value="HTHARAC"/>
</dbReference>
<feature type="transmembrane region" description="Helical" evidence="5">
    <location>
        <begin position="144"/>
        <end position="164"/>
    </location>
</feature>
<dbReference type="EMBL" id="CP054475">
    <property type="protein sequence ID" value="UXD89019.1"/>
    <property type="molecule type" value="Genomic_DNA"/>
</dbReference>
<reference evidence="8" key="1">
    <citation type="submission" date="2020-06" db="EMBL/GenBank/DDBJ databases">
        <title>Thalassolituus marinus alknpb1M-1, a hydrocarbon-degrading bacterium isolated from the deep-sea overlying water using an in-situ strategy from the South China Sea basin.</title>
        <authorList>
            <person name="Dong C."/>
            <person name="Chen Y."/>
            <person name="Shao Z."/>
        </authorList>
    </citation>
    <scope>NUCLEOTIDE SEQUENCE [LARGE SCALE GENOMIC DNA]</scope>
    <source>
        <strain evidence="8">alknpb1M-1</strain>
    </source>
</reference>
<keyword evidence="3" id="KW-0804">Transcription</keyword>
<dbReference type="PANTHER" id="PTHR43280">
    <property type="entry name" value="ARAC-FAMILY TRANSCRIPTIONAL REGULATOR"/>
    <property type="match status" value="1"/>
</dbReference>
<organism evidence="7 8">
    <name type="scientific">Thalassolituus hydrocarboniclasticus</name>
    <dbReference type="NCBI Taxonomy" id="2742796"/>
    <lineage>
        <taxon>Bacteria</taxon>
        <taxon>Pseudomonadati</taxon>
        <taxon>Pseudomonadota</taxon>
        <taxon>Gammaproteobacteria</taxon>
        <taxon>Oceanospirillales</taxon>
        <taxon>Oceanospirillaceae</taxon>
        <taxon>Thalassolituus</taxon>
    </lineage>
</organism>
<feature type="compositionally biased region" description="Polar residues" evidence="4">
    <location>
        <begin position="259"/>
        <end position="271"/>
    </location>
</feature>
<dbReference type="RefSeq" id="WP_260997703.1">
    <property type="nucleotide sequence ID" value="NZ_CP054475.1"/>
</dbReference>
<gene>
    <name evidence="7" type="ORF">HUF19_16930</name>
</gene>